<dbReference type="SMART" id="SM01173">
    <property type="entry name" value="DUF4187"/>
    <property type="match status" value="1"/>
</dbReference>
<gene>
    <name evidence="6" type="primary">GPATCH11</name>
    <name evidence="6" type="ORF">BLAG_LOCUS17598</name>
</gene>
<protein>
    <recommendedName>
        <fullName evidence="2">G patch domain-containing protein 11</fullName>
    </recommendedName>
    <alternativeName>
        <fullName evidence="3">Coiled-coil domain-containing protein 75</fullName>
    </alternativeName>
</protein>
<dbReference type="InterPro" id="IPR039249">
    <property type="entry name" value="GPATCH11"/>
</dbReference>
<evidence type="ECO:0000256" key="3">
    <source>
        <dbReference type="ARBA" id="ARBA00030688"/>
    </source>
</evidence>
<feature type="region of interest" description="Disordered" evidence="4">
    <location>
        <begin position="15"/>
        <end position="71"/>
    </location>
</feature>
<evidence type="ECO:0000256" key="1">
    <source>
        <dbReference type="ARBA" id="ARBA00007140"/>
    </source>
</evidence>
<evidence type="ECO:0000313" key="6">
    <source>
        <dbReference type="EMBL" id="CAH1262625.1"/>
    </source>
</evidence>
<feature type="compositionally biased region" description="Basic and acidic residues" evidence="4">
    <location>
        <begin position="117"/>
        <end position="127"/>
    </location>
</feature>
<name>A0A8J9ZTQ6_BRALA</name>
<organism evidence="6 7">
    <name type="scientific">Branchiostoma lanceolatum</name>
    <name type="common">Common lancelet</name>
    <name type="synonym">Amphioxus lanceolatum</name>
    <dbReference type="NCBI Taxonomy" id="7740"/>
    <lineage>
        <taxon>Eukaryota</taxon>
        <taxon>Metazoa</taxon>
        <taxon>Chordata</taxon>
        <taxon>Cephalochordata</taxon>
        <taxon>Leptocardii</taxon>
        <taxon>Amphioxiformes</taxon>
        <taxon>Branchiostomatidae</taxon>
        <taxon>Branchiostoma</taxon>
    </lineage>
</organism>
<feature type="domain" description="G-patch" evidence="5">
    <location>
        <begin position="71"/>
        <end position="117"/>
    </location>
</feature>
<proteinExistence type="inferred from homology"/>
<feature type="compositionally biased region" description="Basic and acidic residues" evidence="4">
    <location>
        <begin position="33"/>
        <end position="49"/>
    </location>
</feature>
<keyword evidence="7" id="KW-1185">Reference proteome</keyword>
<dbReference type="PANTHER" id="PTHR21032">
    <property type="entry name" value="G PATCH DOMAIN-CONTAINING PROTEIN 11"/>
    <property type="match status" value="1"/>
</dbReference>
<dbReference type="GO" id="GO:0000776">
    <property type="term" value="C:kinetochore"/>
    <property type="evidence" value="ECO:0007669"/>
    <property type="project" value="TreeGrafter"/>
</dbReference>
<dbReference type="EMBL" id="OV696689">
    <property type="protein sequence ID" value="CAH1262625.1"/>
    <property type="molecule type" value="Genomic_DNA"/>
</dbReference>
<dbReference type="Pfam" id="PF13821">
    <property type="entry name" value="DUF4187"/>
    <property type="match status" value="1"/>
</dbReference>
<dbReference type="InterPro" id="IPR025239">
    <property type="entry name" value="DUF4187"/>
</dbReference>
<comment type="similarity">
    <text evidence="1">Belongs to the GPATCH11 family.</text>
</comment>
<dbReference type="Proteomes" id="UP000838412">
    <property type="component" value="Chromosome 4"/>
</dbReference>
<dbReference type="Pfam" id="PF01585">
    <property type="entry name" value="G-patch"/>
    <property type="match status" value="1"/>
</dbReference>
<reference evidence="6" key="1">
    <citation type="submission" date="2022-01" db="EMBL/GenBank/DDBJ databases">
        <authorList>
            <person name="Braso-Vives M."/>
        </authorList>
    </citation>
    <scope>NUCLEOTIDE SEQUENCE</scope>
</reference>
<dbReference type="PANTHER" id="PTHR21032:SF0">
    <property type="entry name" value="G PATCH DOMAIN-CONTAINING PROTEIN 11"/>
    <property type="match status" value="1"/>
</dbReference>
<evidence type="ECO:0000256" key="2">
    <source>
        <dbReference type="ARBA" id="ARBA00021978"/>
    </source>
</evidence>
<sequence length="271" mass="31556">MADGDDLDYMSDAILQQTSDVRPGLPVLKRVARQREREQKQKAANEKSRMKPLKQQQAEKRDEALSQPISSDNIGFKMLQKMGFKQGQGLGRLGKGRAEPVPLQMKSDRTGMGLANEQKRKADEMNKMRQEMQIKRKRMEELERGDFTLRMKSRFTEREVQRDLYKSQKVCEQLDSAKSIIEPVAPWYWPKIEKAEDEEESDEEEEETKEEETEEEEAEEEEDELQPVEMLQELTSYLRREHLYCLWCGTAYNDEKDLTDNCPGDDAAAHG</sequence>
<feature type="region of interest" description="Disordered" evidence="4">
    <location>
        <begin position="87"/>
        <end position="127"/>
    </location>
</feature>
<dbReference type="AlphaFoldDB" id="A0A8J9ZTQ6"/>
<dbReference type="OrthoDB" id="786951at2759"/>
<dbReference type="PROSITE" id="PS50174">
    <property type="entry name" value="G_PATCH"/>
    <property type="match status" value="1"/>
</dbReference>
<accession>A0A8J9ZTQ6</accession>
<dbReference type="SMART" id="SM00443">
    <property type="entry name" value="G_patch"/>
    <property type="match status" value="1"/>
</dbReference>
<dbReference type="GO" id="GO:0003676">
    <property type="term" value="F:nucleic acid binding"/>
    <property type="evidence" value="ECO:0007669"/>
    <property type="project" value="InterPro"/>
</dbReference>
<evidence type="ECO:0000259" key="5">
    <source>
        <dbReference type="PROSITE" id="PS50174"/>
    </source>
</evidence>
<feature type="region of interest" description="Disordered" evidence="4">
    <location>
        <begin position="190"/>
        <end position="232"/>
    </location>
</feature>
<feature type="compositionally biased region" description="Acidic residues" evidence="4">
    <location>
        <begin position="195"/>
        <end position="226"/>
    </location>
</feature>
<evidence type="ECO:0000313" key="7">
    <source>
        <dbReference type="Proteomes" id="UP000838412"/>
    </source>
</evidence>
<dbReference type="InterPro" id="IPR000467">
    <property type="entry name" value="G_patch_dom"/>
</dbReference>
<evidence type="ECO:0000256" key="4">
    <source>
        <dbReference type="SAM" id="MobiDB-lite"/>
    </source>
</evidence>